<dbReference type="EC" id="3.2.1.73" evidence="10"/>
<proteinExistence type="inferred from homology"/>
<evidence type="ECO:0000313" key="10">
    <source>
        <dbReference type="EMBL" id="ABG58994.1"/>
    </source>
</evidence>
<keyword evidence="3" id="KW-0136">Cellulose degradation</keyword>
<dbReference type="KEGG" id="chu:CHU_1727"/>
<evidence type="ECO:0000256" key="6">
    <source>
        <dbReference type="ARBA" id="ARBA00023326"/>
    </source>
</evidence>
<feature type="chain" id="PRO_5026746106" evidence="8">
    <location>
        <begin position="18"/>
        <end position="588"/>
    </location>
</feature>
<accession>A0A6N4SRL4</accession>
<keyword evidence="11" id="KW-1185">Reference proteome</keyword>
<evidence type="ECO:0000256" key="2">
    <source>
        <dbReference type="ARBA" id="ARBA00022801"/>
    </source>
</evidence>
<dbReference type="InterPro" id="IPR001547">
    <property type="entry name" value="Glyco_hydro_5"/>
</dbReference>
<organism evidence="10 11">
    <name type="scientific">Cytophaga hutchinsonii (strain ATCC 33406 / DSM 1761 / CIP 103989 / NBRC 15051 / NCIMB 9469 / D465)</name>
    <dbReference type="NCBI Taxonomy" id="269798"/>
    <lineage>
        <taxon>Bacteria</taxon>
        <taxon>Pseudomonadati</taxon>
        <taxon>Bacteroidota</taxon>
        <taxon>Cytophagia</taxon>
        <taxon>Cytophagales</taxon>
        <taxon>Cytophagaceae</taxon>
        <taxon>Cytophaga</taxon>
    </lineage>
</organism>
<evidence type="ECO:0000256" key="1">
    <source>
        <dbReference type="ARBA" id="ARBA00005641"/>
    </source>
</evidence>
<dbReference type="InterPro" id="IPR017853">
    <property type="entry name" value="GH"/>
</dbReference>
<evidence type="ECO:0000256" key="3">
    <source>
        <dbReference type="ARBA" id="ARBA00023001"/>
    </source>
</evidence>
<dbReference type="SUPFAM" id="SSF51445">
    <property type="entry name" value="(Trans)glycosidases"/>
    <property type="match status" value="1"/>
</dbReference>
<dbReference type="PANTHER" id="PTHR31297:SF41">
    <property type="entry name" value="ENDOGLUCANASE, PUTATIVE (AFU_ORTHOLOGUE AFUA_5G01830)-RELATED"/>
    <property type="match status" value="1"/>
</dbReference>
<protein>
    <submittedName>
        <fullName evidence="10">Endoglucanase-related protein, glycoside hydrolase family 5 protein</fullName>
        <ecNumber evidence="10">3.2.1.73</ecNumber>
    </submittedName>
</protein>
<dbReference type="GO" id="GO:0030245">
    <property type="term" value="P:cellulose catabolic process"/>
    <property type="evidence" value="ECO:0007669"/>
    <property type="project" value="UniProtKB-KW"/>
</dbReference>
<feature type="domain" description="Glycoside hydrolase family 5" evidence="9">
    <location>
        <begin position="264"/>
        <end position="565"/>
    </location>
</feature>
<keyword evidence="6" id="KW-0624">Polysaccharide degradation</keyword>
<dbReference type="InterPro" id="IPR050386">
    <property type="entry name" value="Glycosyl_hydrolase_5"/>
</dbReference>
<dbReference type="InterPro" id="IPR008979">
    <property type="entry name" value="Galactose-bd-like_sf"/>
</dbReference>
<dbReference type="GO" id="GO:0009986">
    <property type="term" value="C:cell surface"/>
    <property type="evidence" value="ECO:0007669"/>
    <property type="project" value="TreeGrafter"/>
</dbReference>
<dbReference type="Pfam" id="PF00150">
    <property type="entry name" value="Cellulase"/>
    <property type="match status" value="1"/>
</dbReference>
<evidence type="ECO:0000256" key="8">
    <source>
        <dbReference type="SAM" id="SignalP"/>
    </source>
</evidence>
<dbReference type="RefSeq" id="WP_011585111.1">
    <property type="nucleotide sequence ID" value="NC_008255.1"/>
</dbReference>
<evidence type="ECO:0000259" key="9">
    <source>
        <dbReference type="Pfam" id="PF00150"/>
    </source>
</evidence>
<evidence type="ECO:0000256" key="4">
    <source>
        <dbReference type="ARBA" id="ARBA00023277"/>
    </source>
</evidence>
<dbReference type="AlphaFoldDB" id="A0A6N4SRL4"/>
<keyword evidence="8" id="KW-0732">Signal</keyword>
<dbReference type="Gene3D" id="3.20.20.80">
    <property type="entry name" value="Glycosidases"/>
    <property type="match status" value="1"/>
</dbReference>
<dbReference type="Proteomes" id="UP000001822">
    <property type="component" value="Chromosome"/>
</dbReference>
<keyword evidence="4" id="KW-0119">Carbohydrate metabolism</keyword>
<evidence type="ECO:0000256" key="7">
    <source>
        <dbReference type="RuleBase" id="RU361153"/>
    </source>
</evidence>
<keyword evidence="5 7" id="KW-0326">Glycosidase</keyword>
<name>A0A6N4SRL4_CYTH3</name>
<dbReference type="GO" id="GO:0042972">
    <property type="term" value="F:licheninase activity"/>
    <property type="evidence" value="ECO:0007669"/>
    <property type="project" value="UniProtKB-EC"/>
</dbReference>
<dbReference type="PANTHER" id="PTHR31297">
    <property type="entry name" value="GLUCAN ENDO-1,6-BETA-GLUCOSIDASE B"/>
    <property type="match status" value="1"/>
</dbReference>
<dbReference type="GO" id="GO:0008422">
    <property type="term" value="F:beta-glucosidase activity"/>
    <property type="evidence" value="ECO:0007669"/>
    <property type="project" value="TreeGrafter"/>
</dbReference>
<evidence type="ECO:0000313" key="11">
    <source>
        <dbReference type="Proteomes" id="UP000001822"/>
    </source>
</evidence>
<dbReference type="GO" id="GO:0005576">
    <property type="term" value="C:extracellular region"/>
    <property type="evidence" value="ECO:0007669"/>
    <property type="project" value="TreeGrafter"/>
</dbReference>
<dbReference type="SUPFAM" id="SSF49785">
    <property type="entry name" value="Galactose-binding domain-like"/>
    <property type="match status" value="1"/>
</dbReference>
<evidence type="ECO:0000256" key="5">
    <source>
        <dbReference type="ARBA" id="ARBA00023295"/>
    </source>
</evidence>
<sequence>MKILHLIPVFFLYVVHAAAQSPTLLIEDFEDGNTQNNLGGYWYSFNDNPNGGKSRLKQTAWQKEAFVQTGGYQSAGMFQVDVILEKGNYQWNPYFAFATSVAKSVPNNINPASFAGISYWHKGVAHKVRVETAEVTDYDFYSMRVPASDVWTFVTIDFSMLNQEGWGKKVPLNLDNSIKLIWNLDETSGNFQLDDIRFVKQITYVKQHNMEILPAEIPSPIAVKGNVSNPLNDLSKKYLTKGLNLASWAEANKITSANPKDWKYNEAIIKLQAEQGLLGIRFPIDLDLYVVDRLNVLNGTKKKIEIEPMLYTLMDSMNIWTKRYGLSLTIDYHAYDGSYNRASSKDPKFREAVSSLWRVVAQHFVKEKREDLFFELTNEPCLSLPEGEYIDQTDWTLLAQMMIDSIRRVDKTRPIIFGDTKWYSLDELIKNKPLKDPYVIYCFHMYDPFLFTHQGASWANMGTMKNIPFPYSPERWSTEFRDFGIVDGTPAWVKDLAKRYYQEGNKQFIKNRLAKVKNWAYEYNVPLICNEWGALPNTAKIEDLNAYFKTMGEIFEEMDISWQVWFGIMDSDYKLLPGMAEALHLKKK</sequence>
<reference evidence="10 11" key="1">
    <citation type="journal article" date="2007" name="Appl. Environ. Microbiol.">
        <title>Genome sequence of the cellulolytic gliding bacterium Cytophaga hutchinsonii.</title>
        <authorList>
            <person name="Xie G."/>
            <person name="Bruce D.C."/>
            <person name="Challacombe J.F."/>
            <person name="Chertkov O."/>
            <person name="Detter J.C."/>
            <person name="Gilna P."/>
            <person name="Han C.S."/>
            <person name="Lucas S."/>
            <person name="Misra M."/>
            <person name="Myers G.L."/>
            <person name="Richardson P."/>
            <person name="Tapia R."/>
            <person name="Thayer N."/>
            <person name="Thompson L.S."/>
            <person name="Brettin T.S."/>
            <person name="Henrissat B."/>
            <person name="Wilson D.B."/>
            <person name="McBride M.J."/>
        </authorList>
    </citation>
    <scope>NUCLEOTIDE SEQUENCE [LARGE SCALE GENOMIC DNA]</scope>
    <source>
        <strain evidence="11">ATCC 33406 / DSM 1761 / CIP 103989 / NBRC 15051 / NCIMB 9469 / D465</strain>
    </source>
</reference>
<comment type="similarity">
    <text evidence="1 7">Belongs to the glycosyl hydrolase 5 (cellulase A) family.</text>
</comment>
<dbReference type="EMBL" id="CP000383">
    <property type="protein sequence ID" value="ABG58994.1"/>
    <property type="molecule type" value="Genomic_DNA"/>
</dbReference>
<dbReference type="OrthoDB" id="9800955at2"/>
<keyword evidence="2 7" id="KW-0378">Hydrolase</keyword>
<gene>
    <name evidence="10" type="primary">cel</name>
    <name evidence="10" type="ordered locus">CHU_1727</name>
</gene>
<feature type="signal peptide" evidence="8">
    <location>
        <begin position="1"/>
        <end position="17"/>
    </location>
</feature>